<dbReference type="RefSeq" id="WP_263748606.1">
    <property type="nucleotide sequence ID" value="NZ_JAOWRF010000369.1"/>
</dbReference>
<dbReference type="Proteomes" id="UP001526143">
    <property type="component" value="Unassembled WGS sequence"/>
</dbReference>
<reference evidence="1 2" key="1">
    <citation type="submission" date="2022-10" db="EMBL/GenBank/DDBJ databases">
        <title>Identification of biosynthetic pathway for the production of the potent trypsin inhibitor radiosumin.</title>
        <authorList>
            <person name="Fewer D.P."/>
            <person name="Delbaje E."/>
            <person name="Ouyang X."/>
            <person name="Agostino P.D."/>
            <person name="Wahlsten M."/>
            <person name="Jokela J."/>
            <person name="Permi P."/>
            <person name="Haapaniemi E."/>
            <person name="Koistinen H."/>
        </authorList>
    </citation>
    <scope>NUCLEOTIDE SEQUENCE [LARGE SCALE GENOMIC DNA]</scope>
    <source>
        <strain evidence="1 2">NIES-515</strain>
    </source>
</reference>
<dbReference type="EMBL" id="JAOWRF010000369">
    <property type="protein sequence ID" value="MCV3216919.1"/>
    <property type="molecule type" value="Genomic_DNA"/>
</dbReference>
<gene>
    <name evidence="1" type="ORF">OGM63_26010</name>
</gene>
<protein>
    <submittedName>
        <fullName evidence="1">Uncharacterized protein</fullName>
    </submittedName>
</protein>
<name>A0ABT3B6F6_9CYAN</name>
<proteinExistence type="predicted"/>
<evidence type="ECO:0000313" key="1">
    <source>
        <dbReference type="EMBL" id="MCV3216919.1"/>
    </source>
</evidence>
<organism evidence="1 2">
    <name type="scientific">Plectonema radiosum NIES-515</name>
    <dbReference type="NCBI Taxonomy" id="2986073"/>
    <lineage>
        <taxon>Bacteria</taxon>
        <taxon>Bacillati</taxon>
        <taxon>Cyanobacteriota</taxon>
        <taxon>Cyanophyceae</taxon>
        <taxon>Oscillatoriophycideae</taxon>
        <taxon>Oscillatoriales</taxon>
        <taxon>Microcoleaceae</taxon>
        <taxon>Plectonema</taxon>
    </lineage>
</organism>
<sequence>MRSPALNPFTNFAFCLILQLHKPLVKSLPRKQQQKKLWQNQLSNYDFCLSSHNLTNRVESLMGRNLPSAINPVAGEKLTLKKIL</sequence>
<keyword evidence="2" id="KW-1185">Reference proteome</keyword>
<comment type="caution">
    <text evidence="1">The sequence shown here is derived from an EMBL/GenBank/DDBJ whole genome shotgun (WGS) entry which is preliminary data.</text>
</comment>
<accession>A0ABT3B6F6</accession>
<evidence type="ECO:0000313" key="2">
    <source>
        <dbReference type="Proteomes" id="UP001526143"/>
    </source>
</evidence>